<keyword evidence="3" id="KW-1185">Reference proteome</keyword>
<evidence type="ECO:0000259" key="1">
    <source>
        <dbReference type="Pfam" id="PF10057"/>
    </source>
</evidence>
<dbReference type="Pfam" id="PF10057">
    <property type="entry name" value="MpsC"/>
    <property type="match status" value="1"/>
</dbReference>
<organism evidence="2 3">
    <name type="scientific">Hyella patelloides LEGE 07179</name>
    <dbReference type="NCBI Taxonomy" id="945734"/>
    <lineage>
        <taxon>Bacteria</taxon>
        <taxon>Bacillati</taxon>
        <taxon>Cyanobacteriota</taxon>
        <taxon>Cyanophyceae</taxon>
        <taxon>Pleurocapsales</taxon>
        <taxon>Hyellaceae</taxon>
        <taxon>Hyella</taxon>
    </lineage>
</organism>
<dbReference type="RefSeq" id="WP_144872153.1">
    <property type="nucleotide sequence ID" value="NZ_LR213971.1"/>
</dbReference>
<gene>
    <name evidence="2" type="ORF">H1P_2250010</name>
</gene>
<evidence type="ECO:0000313" key="3">
    <source>
        <dbReference type="Proteomes" id="UP000320055"/>
    </source>
</evidence>
<dbReference type="EMBL" id="CAACVJ010000141">
    <property type="protein sequence ID" value="VEP13892.1"/>
    <property type="molecule type" value="Genomic_DNA"/>
</dbReference>
<name>A0A563VR04_9CYAN</name>
<dbReference type="OrthoDB" id="460171at2"/>
<proteinExistence type="predicted"/>
<dbReference type="InterPro" id="IPR018745">
    <property type="entry name" value="MpsC"/>
</dbReference>
<accession>A0A563VR04</accession>
<dbReference type="Proteomes" id="UP000320055">
    <property type="component" value="Unassembled WGS sequence"/>
</dbReference>
<feature type="domain" description="Na+-translocating membrane potential-generating system MpsC" evidence="1">
    <location>
        <begin position="9"/>
        <end position="115"/>
    </location>
</feature>
<evidence type="ECO:0000313" key="2">
    <source>
        <dbReference type="EMBL" id="VEP13892.1"/>
    </source>
</evidence>
<sequence>MNNKVIRIKKIESLLSRKIKDVYRDRLDHKLDNVSYKLFDRTLIITLDGTITSPEKLLKDNDRLDLAKQVRETIDSIIHPRIQDIIEEILDVKVVDYLSDTTIDNDITGAIAVFEFKPKDI</sequence>
<protein>
    <recommendedName>
        <fullName evidence="1">Na+-translocating membrane potential-generating system MpsC domain-containing protein</fullName>
    </recommendedName>
</protein>
<reference evidence="2 3" key="1">
    <citation type="submission" date="2019-01" db="EMBL/GenBank/DDBJ databases">
        <authorList>
            <person name="Brito A."/>
        </authorList>
    </citation>
    <scope>NUCLEOTIDE SEQUENCE [LARGE SCALE GENOMIC DNA]</scope>
    <source>
        <strain evidence="2">1</strain>
    </source>
</reference>
<dbReference type="AlphaFoldDB" id="A0A563VR04"/>